<keyword evidence="11" id="KW-0408">Iron</keyword>
<dbReference type="Pfam" id="PF00067">
    <property type="entry name" value="p450"/>
    <property type="match status" value="1"/>
</dbReference>
<dbReference type="GO" id="GO:0005506">
    <property type="term" value="F:iron ion binding"/>
    <property type="evidence" value="ECO:0007669"/>
    <property type="project" value="InterPro"/>
</dbReference>
<dbReference type="InterPro" id="IPR036396">
    <property type="entry name" value="Cyt_P450_sf"/>
</dbReference>
<dbReference type="GO" id="GO:0020037">
    <property type="term" value="F:heme binding"/>
    <property type="evidence" value="ECO:0007669"/>
    <property type="project" value="InterPro"/>
</dbReference>
<dbReference type="Proteomes" id="UP000036403">
    <property type="component" value="Unassembled WGS sequence"/>
</dbReference>
<evidence type="ECO:0000256" key="13">
    <source>
        <dbReference type="ARBA" id="ARBA00023136"/>
    </source>
</evidence>
<evidence type="ECO:0000256" key="1">
    <source>
        <dbReference type="ARBA" id="ARBA00001971"/>
    </source>
</evidence>
<organism evidence="14 15">
    <name type="scientific">Lasius niger</name>
    <name type="common">Black garden ant</name>
    <dbReference type="NCBI Taxonomy" id="67767"/>
    <lineage>
        <taxon>Eukaryota</taxon>
        <taxon>Metazoa</taxon>
        <taxon>Ecdysozoa</taxon>
        <taxon>Arthropoda</taxon>
        <taxon>Hexapoda</taxon>
        <taxon>Insecta</taxon>
        <taxon>Pterygota</taxon>
        <taxon>Neoptera</taxon>
        <taxon>Endopterygota</taxon>
        <taxon>Hymenoptera</taxon>
        <taxon>Apocrita</taxon>
        <taxon>Aculeata</taxon>
        <taxon>Formicoidea</taxon>
        <taxon>Formicidae</taxon>
        <taxon>Formicinae</taxon>
        <taxon>Lasius</taxon>
        <taxon>Lasius</taxon>
    </lineage>
</organism>
<dbReference type="OrthoDB" id="6780970at2759"/>
<dbReference type="GO" id="GO:0004497">
    <property type="term" value="F:monooxygenase activity"/>
    <property type="evidence" value="ECO:0007669"/>
    <property type="project" value="UniProtKB-KW"/>
</dbReference>
<comment type="caution">
    <text evidence="14">The sequence shown here is derived from an EMBL/GenBank/DDBJ whole genome shotgun (WGS) entry which is preliminary data.</text>
</comment>
<sequence>MMQKCLEVLKKKQLAMLDLLIMTYREGLMSDLDIREEIDTFMFEGHDTTAMGIIFALLLLAEHKDIQNHMSYLLERPYFFLSMEFIEIPIFGQIQMYLIRIDFCPRGSKIVILIPIYRLAQDRG</sequence>
<evidence type="ECO:0000256" key="3">
    <source>
        <dbReference type="ARBA" id="ARBA00004174"/>
    </source>
</evidence>
<dbReference type="Gene3D" id="1.10.630.10">
    <property type="entry name" value="Cytochrome P450"/>
    <property type="match status" value="1"/>
</dbReference>
<comment type="subcellular location">
    <subcellularLocation>
        <location evidence="4">Endoplasmic reticulum membrane</location>
        <topology evidence="4">Peripheral membrane protein</topology>
    </subcellularLocation>
    <subcellularLocation>
        <location evidence="3">Microsome membrane</location>
        <topology evidence="3">Peripheral membrane protein</topology>
    </subcellularLocation>
</comment>
<evidence type="ECO:0000256" key="2">
    <source>
        <dbReference type="ARBA" id="ARBA00003690"/>
    </source>
</evidence>
<dbReference type="InterPro" id="IPR001128">
    <property type="entry name" value="Cyt_P450"/>
</dbReference>
<comment type="similarity">
    <text evidence="5">Belongs to the cytochrome P450 family.</text>
</comment>
<evidence type="ECO:0000256" key="8">
    <source>
        <dbReference type="ARBA" id="ARBA00022824"/>
    </source>
</evidence>
<gene>
    <name evidence="14" type="ORF">RF55_21639</name>
</gene>
<dbReference type="EMBL" id="LBMM01022606">
    <property type="protein sequence ID" value="KMQ82862.1"/>
    <property type="molecule type" value="Genomic_DNA"/>
</dbReference>
<reference evidence="14 15" key="1">
    <citation type="submission" date="2015-04" db="EMBL/GenBank/DDBJ databases">
        <title>Lasius niger genome sequencing.</title>
        <authorList>
            <person name="Konorov E.A."/>
            <person name="Nikitin M.A."/>
            <person name="Kirill M.V."/>
            <person name="Chang P."/>
        </authorList>
    </citation>
    <scope>NUCLEOTIDE SEQUENCE [LARGE SCALE GENOMIC DNA]</scope>
    <source>
        <tissue evidence="14">Whole</tissue>
    </source>
</reference>
<feature type="non-terminal residue" evidence="14">
    <location>
        <position position="124"/>
    </location>
</feature>
<evidence type="ECO:0000256" key="5">
    <source>
        <dbReference type="ARBA" id="ARBA00010617"/>
    </source>
</evidence>
<evidence type="ECO:0000256" key="7">
    <source>
        <dbReference type="ARBA" id="ARBA00022723"/>
    </source>
</evidence>
<keyword evidence="6" id="KW-0349">Heme</keyword>
<evidence type="ECO:0000256" key="4">
    <source>
        <dbReference type="ARBA" id="ARBA00004406"/>
    </source>
</evidence>
<evidence type="ECO:0000256" key="10">
    <source>
        <dbReference type="ARBA" id="ARBA00023002"/>
    </source>
</evidence>
<proteinExistence type="inferred from homology"/>
<dbReference type="STRING" id="67767.A0A0J7JXM2"/>
<accession>A0A0J7JXM2</accession>
<dbReference type="InterPro" id="IPR050196">
    <property type="entry name" value="Cytochrome_P450_Monoox"/>
</dbReference>
<comment type="cofactor">
    <cofactor evidence="1">
        <name>heme</name>
        <dbReference type="ChEBI" id="CHEBI:30413"/>
    </cofactor>
</comment>
<comment type="function">
    <text evidence="2">May be involved in the metabolism of insect hormones and in the breakdown of synthetic insecticides.</text>
</comment>
<dbReference type="PaxDb" id="67767-A0A0J7JXM2"/>
<evidence type="ECO:0000256" key="6">
    <source>
        <dbReference type="ARBA" id="ARBA00022617"/>
    </source>
</evidence>
<protein>
    <submittedName>
        <fullName evidence="14">Cytochrome p450 4c1</fullName>
    </submittedName>
</protein>
<keyword evidence="10" id="KW-0560">Oxidoreductase</keyword>
<keyword evidence="7" id="KW-0479">Metal-binding</keyword>
<dbReference type="GO" id="GO:0016705">
    <property type="term" value="F:oxidoreductase activity, acting on paired donors, with incorporation or reduction of molecular oxygen"/>
    <property type="evidence" value="ECO:0007669"/>
    <property type="project" value="InterPro"/>
</dbReference>
<keyword evidence="13" id="KW-0472">Membrane</keyword>
<dbReference type="SUPFAM" id="SSF48264">
    <property type="entry name" value="Cytochrome P450"/>
    <property type="match status" value="1"/>
</dbReference>
<evidence type="ECO:0000256" key="12">
    <source>
        <dbReference type="ARBA" id="ARBA00023033"/>
    </source>
</evidence>
<evidence type="ECO:0000256" key="9">
    <source>
        <dbReference type="ARBA" id="ARBA00022848"/>
    </source>
</evidence>
<evidence type="ECO:0000313" key="15">
    <source>
        <dbReference type="Proteomes" id="UP000036403"/>
    </source>
</evidence>
<dbReference type="PANTHER" id="PTHR24291">
    <property type="entry name" value="CYTOCHROME P450 FAMILY 4"/>
    <property type="match status" value="1"/>
</dbReference>
<keyword evidence="15" id="KW-1185">Reference proteome</keyword>
<name>A0A0J7JXM2_LASNI</name>
<keyword evidence="9" id="KW-0492">Microsome</keyword>
<keyword evidence="8" id="KW-0256">Endoplasmic reticulum</keyword>
<dbReference type="GO" id="GO:0005789">
    <property type="term" value="C:endoplasmic reticulum membrane"/>
    <property type="evidence" value="ECO:0007669"/>
    <property type="project" value="UniProtKB-SubCell"/>
</dbReference>
<evidence type="ECO:0000313" key="14">
    <source>
        <dbReference type="EMBL" id="KMQ82862.1"/>
    </source>
</evidence>
<dbReference type="AlphaFoldDB" id="A0A0J7JXM2"/>
<evidence type="ECO:0000256" key="11">
    <source>
        <dbReference type="ARBA" id="ARBA00023004"/>
    </source>
</evidence>
<keyword evidence="12" id="KW-0503">Monooxygenase</keyword>
<dbReference type="PANTHER" id="PTHR24291:SF189">
    <property type="entry name" value="CYTOCHROME P450 4C3-RELATED"/>
    <property type="match status" value="1"/>
</dbReference>